<protein>
    <recommendedName>
        <fullName evidence="4">TeaA receptor TeaR</fullName>
    </recommendedName>
</protein>
<keyword evidence="3" id="KW-1185">Reference proteome</keyword>
<feature type="compositionally biased region" description="Basic and acidic residues" evidence="1">
    <location>
        <begin position="161"/>
        <end position="172"/>
    </location>
</feature>
<dbReference type="STRING" id="1531966.A0A0A1TRA6"/>
<gene>
    <name evidence="2" type="ORF">VHEMI09978</name>
</gene>
<evidence type="ECO:0000313" key="2">
    <source>
        <dbReference type="EMBL" id="CEJ94448.1"/>
    </source>
</evidence>
<organism evidence="2 3">
    <name type="scientific">[Torrubiella] hemipterigena</name>
    <dbReference type="NCBI Taxonomy" id="1531966"/>
    <lineage>
        <taxon>Eukaryota</taxon>
        <taxon>Fungi</taxon>
        <taxon>Dikarya</taxon>
        <taxon>Ascomycota</taxon>
        <taxon>Pezizomycotina</taxon>
        <taxon>Sordariomycetes</taxon>
        <taxon>Hypocreomycetidae</taxon>
        <taxon>Hypocreales</taxon>
        <taxon>Clavicipitaceae</taxon>
        <taxon>Clavicipitaceae incertae sedis</taxon>
        <taxon>'Torrubiella' clade</taxon>
    </lineage>
</organism>
<dbReference type="OrthoDB" id="418495at2759"/>
<feature type="region of interest" description="Disordered" evidence="1">
    <location>
        <begin position="153"/>
        <end position="194"/>
    </location>
</feature>
<feature type="compositionally biased region" description="Polar residues" evidence="1">
    <location>
        <begin position="1"/>
        <end position="18"/>
    </location>
</feature>
<feature type="compositionally biased region" description="Polar residues" evidence="1">
    <location>
        <begin position="36"/>
        <end position="64"/>
    </location>
</feature>
<dbReference type="AlphaFoldDB" id="A0A0A1TRA6"/>
<feature type="compositionally biased region" description="Polar residues" evidence="1">
    <location>
        <begin position="282"/>
        <end position="299"/>
    </location>
</feature>
<evidence type="ECO:0000256" key="1">
    <source>
        <dbReference type="SAM" id="MobiDB-lite"/>
    </source>
</evidence>
<sequence length="476" mass="52178">MAAVASAQTALTPPSSSHGEAPAHQWDFSQRDRDTTTNQVDSQYDQSSRNPLGVLSPSSNTNTPHHPGEMYARKMRSADNLYGSRMSKTSDHSPSLTPFSEESKVNRANHPNWITKGDMVLDETSSKWIHRDKLARIENAELHAAGFVIPKSRSTSRLKRERSDNRLDADARRPRHGSATFDSPSLSSPPSWDLRTPEEIAEVEANAYFMSTGAGGTRIPLAKSSPVPLSLDFLERGSSAVRRYESMDSDMMAYAKTRSRSASASFRDSPKKFGNSAPRKGSVTSKGSATSNRPSTRSGPTAKESPSRPGTRSGRKTSRAKHPEGEPPWLSNSYKPDPRLPPDQQYPAEVAKRMAQEEMERDGAFGDAYDTNFRPLNRNSLLKTSESNGSGGWEWPLKPSVTTAPLQRQGSTYSTMPKITDKVPNSPMASPRPNASGQMSPVPQTVHQTEMQTFEMAQQTADLEDKKGGCGCCVVM</sequence>
<feature type="region of interest" description="Disordered" evidence="1">
    <location>
        <begin position="1"/>
        <end position="104"/>
    </location>
</feature>
<proteinExistence type="predicted"/>
<reference evidence="2 3" key="1">
    <citation type="journal article" date="2015" name="Genome Announc.">
        <title>Draft Genome Sequence and Gene Annotation of the Entomopathogenic Fungus Verticillium hemipterigenum.</title>
        <authorList>
            <person name="Horn F."/>
            <person name="Habel A."/>
            <person name="Scharf D.H."/>
            <person name="Dworschak J."/>
            <person name="Brakhage A.A."/>
            <person name="Guthke R."/>
            <person name="Hertweck C."/>
            <person name="Linde J."/>
        </authorList>
    </citation>
    <scope>NUCLEOTIDE SEQUENCE [LARGE SCALE GENOMIC DNA]</scope>
</reference>
<evidence type="ECO:0008006" key="4">
    <source>
        <dbReference type="Google" id="ProtNLM"/>
    </source>
</evidence>
<dbReference type="Proteomes" id="UP000039046">
    <property type="component" value="Unassembled WGS sequence"/>
</dbReference>
<name>A0A0A1TRA6_9HYPO</name>
<evidence type="ECO:0000313" key="3">
    <source>
        <dbReference type="Proteomes" id="UP000039046"/>
    </source>
</evidence>
<dbReference type="EMBL" id="CDHN01000007">
    <property type="protein sequence ID" value="CEJ94448.1"/>
    <property type="molecule type" value="Genomic_DNA"/>
</dbReference>
<accession>A0A0A1TRA6</accession>
<feature type="region of interest" description="Disordered" evidence="1">
    <location>
        <begin position="258"/>
        <end position="345"/>
    </location>
</feature>
<dbReference type="HOGENOM" id="CLU_023414_1_0_1"/>